<dbReference type="Proteomes" id="UP000503840">
    <property type="component" value="Unassembled WGS sequence"/>
</dbReference>
<comment type="caution">
    <text evidence="1">The sequence shown here is derived from an EMBL/GenBank/DDBJ whole genome shotgun (WGS) entry which is preliminary data.</text>
</comment>
<organism evidence="1 2">
    <name type="scientific">Desulfovibrio subterraneus</name>
    <dbReference type="NCBI Taxonomy" id="2718620"/>
    <lineage>
        <taxon>Bacteria</taxon>
        <taxon>Pseudomonadati</taxon>
        <taxon>Thermodesulfobacteriota</taxon>
        <taxon>Desulfovibrionia</taxon>
        <taxon>Desulfovibrionales</taxon>
        <taxon>Desulfovibrionaceae</taxon>
        <taxon>Desulfovibrio</taxon>
    </lineage>
</organism>
<name>A0A7J0BDQ3_9BACT</name>
<sequence>MLGWLKRIAEDIRDRVRYSKKISPEGIRVLAVELQELAGVAERVYPDVPDRTARIQRIRSEVGQLIDLTERMEFHRLSAQRRLELHHSLERSRAQLLDSMQSVPAPTDRIQ</sequence>
<dbReference type="EMBL" id="BLVO01000004">
    <property type="protein sequence ID" value="GFM31807.1"/>
    <property type="molecule type" value="Genomic_DNA"/>
</dbReference>
<dbReference type="AlphaFoldDB" id="A0A7J0BDQ3"/>
<gene>
    <name evidence="1" type="ORF">DSM101010T_01720</name>
</gene>
<dbReference type="RefSeq" id="WP_174403510.1">
    <property type="nucleotide sequence ID" value="NZ_BLVO01000004.1"/>
</dbReference>
<reference evidence="1 2" key="1">
    <citation type="submission" date="2020-05" db="EMBL/GenBank/DDBJ databases">
        <title>Draft genome sequence of Desulfovibrio sp. strain HN2T.</title>
        <authorList>
            <person name="Ueno A."/>
            <person name="Tamazawa S."/>
            <person name="Tamamura S."/>
            <person name="Murakami T."/>
            <person name="Kiyama T."/>
            <person name="Inomata H."/>
            <person name="Amano Y."/>
            <person name="Miyakawa K."/>
            <person name="Tamaki H."/>
            <person name="Naganuma T."/>
            <person name="Kaneko K."/>
        </authorList>
    </citation>
    <scope>NUCLEOTIDE SEQUENCE [LARGE SCALE GENOMIC DNA]</scope>
    <source>
        <strain evidence="1 2">HN2</strain>
    </source>
</reference>
<proteinExistence type="predicted"/>
<keyword evidence="2" id="KW-1185">Reference proteome</keyword>
<evidence type="ECO:0000313" key="2">
    <source>
        <dbReference type="Proteomes" id="UP000503840"/>
    </source>
</evidence>
<accession>A0A7J0BDQ3</accession>
<evidence type="ECO:0000313" key="1">
    <source>
        <dbReference type="EMBL" id="GFM31807.1"/>
    </source>
</evidence>
<protein>
    <submittedName>
        <fullName evidence="1">Uncharacterized protein</fullName>
    </submittedName>
</protein>